<evidence type="ECO:0008006" key="2">
    <source>
        <dbReference type="Google" id="ProtNLM"/>
    </source>
</evidence>
<accession>X1N0H3</accession>
<proteinExistence type="predicted"/>
<evidence type="ECO:0000313" key="1">
    <source>
        <dbReference type="EMBL" id="GAI12094.1"/>
    </source>
</evidence>
<organism evidence="1">
    <name type="scientific">marine sediment metagenome</name>
    <dbReference type="NCBI Taxonomy" id="412755"/>
    <lineage>
        <taxon>unclassified sequences</taxon>
        <taxon>metagenomes</taxon>
        <taxon>ecological metagenomes</taxon>
    </lineage>
</organism>
<sequence>MNSIIYRQCPVCHNAISESMEWVEDVEGVKRIYCKRCDTIYFDHKPPRQPVYDINYNKHFFRPGDIRKAGIMAAKLAELCQKKWKRPNILEAGAGNGLTVMLLRAMGLNAFGIDLDEKLSV</sequence>
<dbReference type="SUPFAM" id="SSF53335">
    <property type="entry name" value="S-adenosyl-L-methionine-dependent methyltransferases"/>
    <property type="match status" value="1"/>
</dbReference>
<comment type="caution">
    <text evidence="1">The sequence shown here is derived from an EMBL/GenBank/DDBJ whole genome shotgun (WGS) entry which is preliminary data.</text>
</comment>
<gene>
    <name evidence="1" type="ORF">S06H3_20180</name>
</gene>
<name>X1N0H3_9ZZZZ</name>
<dbReference type="Gene3D" id="3.40.50.150">
    <property type="entry name" value="Vaccinia Virus protein VP39"/>
    <property type="match status" value="1"/>
</dbReference>
<dbReference type="InterPro" id="IPR029063">
    <property type="entry name" value="SAM-dependent_MTases_sf"/>
</dbReference>
<dbReference type="EMBL" id="BARV01010422">
    <property type="protein sequence ID" value="GAI12094.1"/>
    <property type="molecule type" value="Genomic_DNA"/>
</dbReference>
<dbReference type="AlphaFoldDB" id="X1N0H3"/>
<reference evidence="1" key="1">
    <citation type="journal article" date="2014" name="Front. Microbiol.">
        <title>High frequency of phylogenetically diverse reductive dehalogenase-homologous genes in deep subseafloor sedimentary metagenomes.</title>
        <authorList>
            <person name="Kawai M."/>
            <person name="Futagami T."/>
            <person name="Toyoda A."/>
            <person name="Takaki Y."/>
            <person name="Nishi S."/>
            <person name="Hori S."/>
            <person name="Arai W."/>
            <person name="Tsubouchi T."/>
            <person name="Morono Y."/>
            <person name="Uchiyama I."/>
            <person name="Ito T."/>
            <person name="Fujiyama A."/>
            <person name="Inagaki F."/>
            <person name="Takami H."/>
        </authorList>
    </citation>
    <scope>NUCLEOTIDE SEQUENCE</scope>
    <source>
        <strain evidence="1">Expedition CK06-06</strain>
    </source>
</reference>
<protein>
    <recommendedName>
        <fullName evidence="2">Methyltransferase putative zinc binding domain-containing protein</fullName>
    </recommendedName>
</protein>
<feature type="non-terminal residue" evidence="1">
    <location>
        <position position="121"/>
    </location>
</feature>